<name>A0ACB8S9T9_9AGAM</name>
<evidence type="ECO:0000313" key="2">
    <source>
        <dbReference type="Proteomes" id="UP000814033"/>
    </source>
</evidence>
<reference evidence="1" key="1">
    <citation type="submission" date="2021-02" db="EMBL/GenBank/DDBJ databases">
        <authorList>
            <consortium name="DOE Joint Genome Institute"/>
            <person name="Ahrendt S."/>
            <person name="Looney B.P."/>
            <person name="Miyauchi S."/>
            <person name="Morin E."/>
            <person name="Drula E."/>
            <person name="Courty P.E."/>
            <person name="Chicoki N."/>
            <person name="Fauchery L."/>
            <person name="Kohler A."/>
            <person name="Kuo A."/>
            <person name="Labutti K."/>
            <person name="Pangilinan J."/>
            <person name="Lipzen A."/>
            <person name="Riley R."/>
            <person name="Andreopoulos W."/>
            <person name="He G."/>
            <person name="Johnson J."/>
            <person name="Barry K.W."/>
            <person name="Grigoriev I.V."/>
            <person name="Nagy L."/>
            <person name="Hibbett D."/>
            <person name="Henrissat B."/>
            <person name="Matheny P.B."/>
            <person name="Labbe J."/>
            <person name="Martin F."/>
        </authorList>
    </citation>
    <scope>NUCLEOTIDE SEQUENCE</scope>
    <source>
        <strain evidence="1">FP105234-sp</strain>
    </source>
</reference>
<evidence type="ECO:0000313" key="1">
    <source>
        <dbReference type="EMBL" id="KAI0052568.1"/>
    </source>
</evidence>
<sequence length="1173" mass="127034">MNTQIVDLTNVATNRIRDDESIADKNRFESFKLGGSAGSPHATVSNRRLSHSRSHSRNNSVSPSPSLSFSNSTNSTSDSATFPISASTHSNSSLAGQRSSHHRRRSSVSTRRESAEMMGVSLPALPASLSEDNINLGDKDSIRRRALWALEGKSGADVFSPVNIPELNTPELERRMFELPSKPSYPPGLGGGFGAGLSGLSNKRESFGKHIVSSSIKDQLHTLVEEDDEDEEKENEAVASLPVDSSHAQASDSTHFSVFGSVTTPSPARHRPTGLTLRPLALTPEATAVASDLPTPSYSPSPKVSGLKSLTLASSPGLVASPSVTESPVATIAMRRQSMVLPPVTAPSTALFRRSSLSSRADSLSSVSTDSLEQPKRRSSISYKPSVPQYVHGLPTPELTPTTERRTSLDSESDWGRHSSFLHQSQAALVARITDLERALTSRSRSRSRPDSCTSDVSAQSGTSLTSEPSDEMLQLIADLKEERDELKRDVEGWRTRVSDLEKQTGLLARRVDQERREAWVSRERLGLVEVEKRAAVKDAEEKATFAEETLSKFNALQGDFSKIKADYEDLQAAFQAKKDAEDELARLKSELAEEKRCRGDLEKELESAGLLGTPTPGGFKVNNVAVPFTRRRGMMSIDSESSSTDVESIDEGFCARGLELKVVLEEDESGQMSDEENVLASYEDEDEEDENYGSPDSSFSGSLGDSPRLTSHLQLSAQVAASPSASLATTPTLHERRASLSKTWSFPSKSSVPVQSTPEKVDRFFGCLEDLEDSPPMSAFTAAAQQGAFSKGFFGADDDDDDLPPFVLPADVGVEVNEPNHTVRAELHSGLDAVVEEEEPEEESDVSIVISEVDEIVGEEVEGGIRFTFSPPADFGSPSSTEFVRTPSPSTSLSKTIPFHETFMEEDEDSFSFTQPDFTSELKAVAFPDAPVMIRKSADVTKSPSAIPRAVSLKRFETPTKSALPKERFSPLSSSPTKHGISRPSFLPQPRKESPTASRYSPPARPVTIAPTFLPQPQRKSPSAVPSGNAEMPVSVSNLYANGALSKPRSLFNALNTGIANLMPMTSFPWSSRSSSKVAVAAAAALCIVPDSDSSSTVSSVNDRPIPVTSSQAFLPRLFGPGKQAEGKRGFVSKERQLERLRTRMQEEWKTKTGDIEPNVPCLKCADDPMAM</sequence>
<protein>
    <submittedName>
        <fullName evidence="1">Uncharacterized protein</fullName>
    </submittedName>
</protein>
<reference evidence="1" key="2">
    <citation type="journal article" date="2022" name="New Phytol.">
        <title>Evolutionary transition to the ectomycorrhizal habit in the genomes of a hyperdiverse lineage of mushroom-forming fungi.</title>
        <authorList>
            <person name="Looney B."/>
            <person name="Miyauchi S."/>
            <person name="Morin E."/>
            <person name="Drula E."/>
            <person name="Courty P.E."/>
            <person name="Kohler A."/>
            <person name="Kuo A."/>
            <person name="LaButti K."/>
            <person name="Pangilinan J."/>
            <person name="Lipzen A."/>
            <person name="Riley R."/>
            <person name="Andreopoulos W."/>
            <person name="He G."/>
            <person name="Johnson J."/>
            <person name="Nolan M."/>
            <person name="Tritt A."/>
            <person name="Barry K.W."/>
            <person name="Grigoriev I.V."/>
            <person name="Nagy L.G."/>
            <person name="Hibbett D."/>
            <person name="Henrissat B."/>
            <person name="Matheny P.B."/>
            <person name="Labbe J."/>
            <person name="Martin F.M."/>
        </authorList>
    </citation>
    <scope>NUCLEOTIDE SEQUENCE</scope>
    <source>
        <strain evidence="1">FP105234-sp</strain>
    </source>
</reference>
<dbReference type="EMBL" id="MU275844">
    <property type="protein sequence ID" value="KAI0052568.1"/>
    <property type="molecule type" value="Genomic_DNA"/>
</dbReference>
<gene>
    <name evidence="1" type="ORF">FA95DRAFT_1601614</name>
</gene>
<proteinExistence type="predicted"/>
<comment type="caution">
    <text evidence="1">The sequence shown here is derived from an EMBL/GenBank/DDBJ whole genome shotgun (WGS) entry which is preliminary data.</text>
</comment>
<accession>A0ACB8S9T9</accession>
<keyword evidence="2" id="KW-1185">Reference proteome</keyword>
<organism evidence="1 2">
    <name type="scientific">Auriscalpium vulgare</name>
    <dbReference type="NCBI Taxonomy" id="40419"/>
    <lineage>
        <taxon>Eukaryota</taxon>
        <taxon>Fungi</taxon>
        <taxon>Dikarya</taxon>
        <taxon>Basidiomycota</taxon>
        <taxon>Agaricomycotina</taxon>
        <taxon>Agaricomycetes</taxon>
        <taxon>Russulales</taxon>
        <taxon>Auriscalpiaceae</taxon>
        <taxon>Auriscalpium</taxon>
    </lineage>
</organism>
<dbReference type="Proteomes" id="UP000814033">
    <property type="component" value="Unassembled WGS sequence"/>
</dbReference>